<accession>A0ABW8U427</accession>
<sequence length="186" mass="20254">MPRLTLHTLDTAPEQAKDRVEAVQKANGFIPNLIGTLANSPQALAFYQEIGKLNGSNSLTAEEVEVVQITAAAHNGCDFCVAGHTKIGKMKLKMSTDVLVALRQRTDIQSNEKYQALAQFTMQLIDQRGQVSDEELNAFKSAGYDDQNVLDVIMGVALATLCNYANNVAKNDINQELAAFAPNQEI</sequence>
<dbReference type="EMBL" id="JBJJXE010000001">
    <property type="protein sequence ID" value="MFL1731739.1"/>
    <property type="molecule type" value="Genomic_DNA"/>
</dbReference>
<organism evidence="2 3">
    <name type="scientific">Moraxella oculi</name>
    <dbReference type="NCBI Taxonomy" id="2940516"/>
    <lineage>
        <taxon>Bacteria</taxon>
        <taxon>Pseudomonadati</taxon>
        <taxon>Pseudomonadota</taxon>
        <taxon>Gammaproteobacteria</taxon>
        <taxon>Moraxellales</taxon>
        <taxon>Moraxellaceae</taxon>
        <taxon>Moraxella</taxon>
    </lineage>
</organism>
<protein>
    <submittedName>
        <fullName evidence="2">Carboxymuconolactone decarboxylase family protein</fullName>
    </submittedName>
</protein>
<dbReference type="InterPro" id="IPR003779">
    <property type="entry name" value="CMD-like"/>
</dbReference>
<proteinExistence type="predicted"/>
<feature type="domain" description="Carboxymuconolactone decarboxylase-like" evidence="1">
    <location>
        <begin position="41"/>
        <end position="117"/>
    </location>
</feature>
<evidence type="ECO:0000313" key="2">
    <source>
        <dbReference type="EMBL" id="MFL1731739.1"/>
    </source>
</evidence>
<name>A0ABW8U427_9GAMM</name>
<evidence type="ECO:0000313" key="3">
    <source>
        <dbReference type="Proteomes" id="UP001624684"/>
    </source>
</evidence>
<evidence type="ECO:0000259" key="1">
    <source>
        <dbReference type="Pfam" id="PF02627"/>
    </source>
</evidence>
<dbReference type="NCBIfam" id="TIGR00778">
    <property type="entry name" value="ahpD_dom"/>
    <property type="match status" value="1"/>
</dbReference>
<keyword evidence="3" id="KW-1185">Reference proteome</keyword>
<dbReference type="Proteomes" id="UP001624684">
    <property type="component" value="Unassembled WGS sequence"/>
</dbReference>
<dbReference type="Gene3D" id="1.20.1290.10">
    <property type="entry name" value="AhpD-like"/>
    <property type="match status" value="1"/>
</dbReference>
<dbReference type="RefSeq" id="WP_407068534.1">
    <property type="nucleotide sequence ID" value="NZ_JBJJXE010000001.1"/>
</dbReference>
<reference evidence="2 3" key="1">
    <citation type="submission" date="2024-11" db="EMBL/GenBank/DDBJ databases">
        <title>First Report of Moraxella oculi in Brazil in an Infectious Bovine Keratoconjunctivitis Outbreak.</title>
        <authorList>
            <person name="Carvalho C.V."/>
            <person name="Domingues R."/>
            <person name="Coutinho C."/>
            <person name="Honorio N.T.B.S."/>
            <person name="Faza D.R.L.R."/>
            <person name="Carvalho W.A."/>
            <person name="Machado A.B.F."/>
            <person name="Martins M.F."/>
            <person name="Gaspar E.B."/>
        </authorList>
    </citation>
    <scope>NUCLEOTIDE SEQUENCE [LARGE SCALE GENOMIC DNA]</scope>
    <source>
        <strain evidence="2 3">2117LE</strain>
    </source>
</reference>
<dbReference type="PANTHER" id="PTHR35446">
    <property type="entry name" value="SI:CH211-175M2.5"/>
    <property type="match status" value="1"/>
</dbReference>
<gene>
    <name evidence="2" type="ORF">ACJHVH_01805</name>
</gene>
<dbReference type="InterPro" id="IPR029032">
    <property type="entry name" value="AhpD-like"/>
</dbReference>
<dbReference type="PANTHER" id="PTHR35446:SF3">
    <property type="entry name" value="CMD DOMAIN-CONTAINING PROTEIN"/>
    <property type="match status" value="1"/>
</dbReference>
<comment type="caution">
    <text evidence="2">The sequence shown here is derived from an EMBL/GenBank/DDBJ whole genome shotgun (WGS) entry which is preliminary data.</text>
</comment>
<dbReference type="SUPFAM" id="SSF69118">
    <property type="entry name" value="AhpD-like"/>
    <property type="match status" value="1"/>
</dbReference>
<dbReference type="Pfam" id="PF02627">
    <property type="entry name" value="CMD"/>
    <property type="match status" value="1"/>
</dbReference>
<dbReference type="InterPro" id="IPR004675">
    <property type="entry name" value="AhpD_core"/>
</dbReference>